<dbReference type="OrthoDB" id="3827359at2"/>
<gene>
    <name evidence="1" type="ORF">ATJ78_1803</name>
</gene>
<dbReference type="Proteomes" id="UP000221369">
    <property type="component" value="Unassembled WGS sequence"/>
</dbReference>
<accession>A0A2A9DWY6</accession>
<protein>
    <submittedName>
        <fullName evidence="1">Uncharacterized protein</fullName>
    </submittedName>
</protein>
<sequence>MRWDSLFDDLESQLDSAWSAEEIERRAEDERLRIARLGMRDRLIALGRSSVGDRVPPSPLRVILRCGREVSAIPRTFGRDWIAADTIRQHGGNGACLIALAGISSILVNSDDAERSLAEGDPMGQDPQITDRIGLPFVLRDLCRRRSYASLSMATSRDAIGGTIDRVARDHLDVARHPRDTPRRARDVSHVQVLALAELDMVEL</sequence>
<name>A0A2A9DWY6_9MICO</name>
<evidence type="ECO:0000313" key="2">
    <source>
        <dbReference type="Proteomes" id="UP000221369"/>
    </source>
</evidence>
<evidence type="ECO:0000313" key="1">
    <source>
        <dbReference type="EMBL" id="PFG30861.1"/>
    </source>
</evidence>
<dbReference type="EMBL" id="PDJE01000001">
    <property type="protein sequence ID" value="PFG30861.1"/>
    <property type="molecule type" value="Genomic_DNA"/>
</dbReference>
<proteinExistence type="predicted"/>
<organism evidence="1 2">
    <name type="scientific">Paramicrobacterium agarici</name>
    <dbReference type="NCBI Taxonomy" id="630514"/>
    <lineage>
        <taxon>Bacteria</taxon>
        <taxon>Bacillati</taxon>
        <taxon>Actinomycetota</taxon>
        <taxon>Actinomycetes</taxon>
        <taxon>Micrococcales</taxon>
        <taxon>Microbacteriaceae</taxon>
        <taxon>Paramicrobacterium</taxon>
    </lineage>
</organism>
<comment type="caution">
    <text evidence="1">The sequence shown here is derived from an EMBL/GenBank/DDBJ whole genome shotgun (WGS) entry which is preliminary data.</text>
</comment>
<keyword evidence="2" id="KW-1185">Reference proteome</keyword>
<reference evidence="1 2" key="1">
    <citation type="submission" date="2017-10" db="EMBL/GenBank/DDBJ databases">
        <title>Sequencing the genomes of 1000 actinobacteria strains.</title>
        <authorList>
            <person name="Klenk H.-P."/>
        </authorList>
    </citation>
    <scope>NUCLEOTIDE SEQUENCE [LARGE SCALE GENOMIC DNA]</scope>
    <source>
        <strain evidence="1 2">DSM 21798</strain>
    </source>
</reference>
<dbReference type="AlphaFoldDB" id="A0A2A9DWY6"/>
<dbReference type="RefSeq" id="WP_141898759.1">
    <property type="nucleotide sequence ID" value="NZ_PDJE01000001.1"/>
</dbReference>